<dbReference type="InterPro" id="IPR001148">
    <property type="entry name" value="CA_dom"/>
</dbReference>
<protein>
    <recommendedName>
        <fullName evidence="2">carbonic anhydrase</fullName>
        <ecNumber evidence="2">4.2.1.1</ecNumber>
    </recommendedName>
</protein>
<dbReference type="InterPro" id="IPR041891">
    <property type="entry name" value="Alpha_CA_prokaryot-like"/>
</dbReference>
<comment type="caution">
    <text evidence="8">The sequence shown here is derived from an EMBL/GenBank/DDBJ whole genome shotgun (WGS) entry which is preliminary data.</text>
</comment>
<dbReference type="PROSITE" id="PS51144">
    <property type="entry name" value="ALPHA_CA_2"/>
    <property type="match status" value="1"/>
</dbReference>
<organism evidence="8 9">
    <name type="scientific">Fructobacillus broussonetiae</name>
    <dbReference type="NCBI Taxonomy" id="2713173"/>
    <lineage>
        <taxon>Bacteria</taxon>
        <taxon>Bacillati</taxon>
        <taxon>Bacillota</taxon>
        <taxon>Bacilli</taxon>
        <taxon>Lactobacillales</taxon>
        <taxon>Lactobacillaceae</taxon>
        <taxon>Fructobacillus</taxon>
    </lineage>
</organism>
<evidence type="ECO:0000313" key="8">
    <source>
        <dbReference type="EMBL" id="MBS9338698.1"/>
    </source>
</evidence>
<accession>A0ABS5QZR6</accession>
<comment type="similarity">
    <text evidence="1">Belongs to the alpha-carbonic anhydrase family.</text>
</comment>
<dbReference type="PANTHER" id="PTHR18952">
    <property type="entry name" value="CARBONIC ANHYDRASE"/>
    <property type="match status" value="1"/>
</dbReference>
<dbReference type="EMBL" id="JAAMFK010000003">
    <property type="protein sequence ID" value="MBS9338698.1"/>
    <property type="molecule type" value="Genomic_DNA"/>
</dbReference>
<evidence type="ECO:0000313" key="9">
    <source>
        <dbReference type="Proteomes" id="UP001519504"/>
    </source>
</evidence>
<dbReference type="CDD" id="cd03124">
    <property type="entry name" value="alpha_CA_prokaryotic_like"/>
    <property type="match status" value="1"/>
</dbReference>
<evidence type="ECO:0000256" key="1">
    <source>
        <dbReference type="ARBA" id="ARBA00010718"/>
    </source>
</evidence>
<sequence>MDKLDYLYQDAWQHTTKEVDQSPIDIQTKNLKKGDCINVDWQGIGPSALTVKEKVIGDQYYCEGQLTLEEKQYQLERFHTHQGYEHLIDGQSGPAEIHLVFKRPDGGTMVLGIWTKLDEQAPILFEPVFLGRSNTIELMDMVPKNLKSVYTYTGTLTTPPLKEDVHWVLLKEKLGINPVDVAAFAQAYPHNVRSVQPLNGREVLLRNICSV</sequence>
<feature type="domain" description="Alpha-carbonic anhydrase" evidence="7">
    <location>
        <begin position="1"/>
        <end position="207"/>
    </location>
</feature>
<evidence type="ECO:0000256" key="6">
    <source>
        <dbReference type="ARBA" id="ARBA00048348"/>
    </source>
</evidence>
<dbReference type="Pfam" id="PF00194">
    <property type="entry name" value="Carb_anhydrase"/>
    <property type="match status" value="2"/>
</dbReference>
<evidence type="ECO:0000256" key="2">
    <source>
        <dbReference type="ARBA" id="ARBA00012925"/>
    </source>
</evidence>
<dbReference type="InterPro" id="IPR023561">
    <property type="entry name" value="Carbonic_anhydrase_a-class"/>
</dbReference>
<dbReference type="PANTHER" id="PTHR18952:SF265">
    <property type="entry name" value="CARBONIC ANHYDRASE"/>
    <property type="match status" value="1"/>
</dbReference>
<proteinExistence type="inferred from homology"/>
<keyword evidence="5" id="KW-0456">Lyase</keyword>
<keyword evidence="4" id="KW-0862">Zinc</keyword>
<dbReference type="SMART" id="SM01057">
    <property type="entry name" value="Carb_anhydrase"/>
    <property type="match status" value="1"/>
</dbReference>
<evidence type="ECO:0000256" key="4">
    <source>
        <dbReference type="ARBA" id="ARBA00022833"/>
    </source>
</evidence>
<gene>
    <name evidence="8" type="ORF">G6R29_03520</name>
</gene>
<keyword evidence="3" id="KW-0479">Metal-binding</keyword>
<dbReference type="SUPFAM" id="SSF51069">
    <property type="entry name" value="Carbonic anhydrase"/>
    <property type="match status" value="1"/>
</dbReference>
<name>A0ABS5QZR6_9LACO</name>
<comment type="catalytic activity">
    <reaction evidence="6">
        <text>hydrogencarbonate + H(+) = CO2 + H2O</text>
        <dbReference type="Rhea" id="RHEA:10748"/>
        <dbReference type="ChEBI" id="CHEBI:15377"/>
        <dbReference type="ChEBI" id="CHEBI:15378"/>
        <dbReference type="ChEBI" id="CHEBI:16526"/>
        <dbReference type="ChEBI" id="CHEBI:17544"/>
        <dbReference type="EC" id="4.2.1.1"/>
    </reaction>
</comment>
<dbReference type="Proteomes" id="UP001519504">
    <property type="component" value="Unassembled WGS sequence"/>
</dbReference>
<keyword evidence="9" id="KW-1185">Reference proteome</keyword>
<dbReference type="EC" id="4.2.1.1" evidence="2"/>
<reference evidence="8 9" key="1">
    <citation type="submission" date="2020-02" db="EMBL/GenBank/DDBJ databases">
        <title>Fructobacillus sp. isolated from paper mulberry of Taiwan.</title>
        <authorList>
            <person name="Lin S.-T."/>
        </authorList>
    </citation>
    <scope>NUCLEOTIDE SEQUENCE [LARGE SCALE GENOMIC DNA]</scope>
    <source>
        <strain evidence="8 9">M2-14</strain>
    </source>
</reference>
<evidence type="ECO:0000259" key="7">
    <source>
        <dbReference type="PROSITE" id="PS51144"/>
    </source>
</evidence>
<dbReference type="RefSeq" id="WP_213808978.1">
    <property type="nucleotide sequence ID" value="NZ_JAAMFK010000003.1"/>
</dbReference>
<dbReference type="Gene3D" id="3.10.200.10">
    <property type="entry name" value="Alpha carbonic anhydrase"/>
    <property type="match status" value="1"/>
</dbReference>
<dbReference type="InterPro" id="IPR036398">
    <property type="entry name" value="CA_dom_sf"/>
</dbReference>
<evidence type="ECO:0000256" key="3">
    <source>
        <dbReference type="ARBA" id="ARBA00022723"/>
    </source>
</evidence>
<evidence type="ECO:0000256" key="5">
    <source>
        <dbReference type="ARBA" id="ARBA00023239"/>
    </source>
</evidence>